<organism evidence="1 2">
    <name type="scientific">Paenibacillus albus</name>
    <dbReference type="NCBI Taxonomy" id="2495582"/>
    <lineage>
        <taxon>Bacteria</taxon>
        <taxon>Bacillati</taxon>
        <taxon>Bacillota</taxon>
        <taxon>Bacilli</taxon>
        <taxon>Bacillales</taxon>
        <taxon>Paenibacillaceae</taxon>
        <taxon>Paenibacillus</taxon>
    </lineage>
</organism>
<dbReference type="AlphaFoldDB" id="A0A3Q8XAC6"/>
<dbReference type="OrthoDB" id="2943863at2"/>
<reference evidence="2" key="1">
    <citation type="submission" date="2018-12" db="EMBL/GenBank/DDBJ databases">
        <title>Genome sequence of Peanibacillus sp.</title>
        <authorList>
            <person name="Subramani G."/>
            <person name="Srinivasan S."/>
            <person name="Kim M.K."/>
        </authorList>
    </citation>
    <scope>NUCLEOTIDE SEQUENCE [LARGE SCALE GENOMIC DNA]</scope>
    <source>
        <strain evidence="2">18JY67-1</strain>
    </source>
</reference>
<evidence type="ECO:0000313" key="2">
    <source>
        <dbReference type="Proteomes" id="UP000272528"/>
    </source>
</evidence>
<evidence type="ECO:0000313" key="1">
    <source>
        <dbReference type="EMBL" id="AZN43684.1"/>
    </source>
</evidence>
<dbReference type="EMBL" id="CP034437">
    <property type="protein sequence ID" value="AZN43684.1"/>
    <property type="molecule type" value="Genomic_DNA"/>
</dbReference>
<accession>A0A3Q8XAC6</accession>
<dbReference type="Proteomes" id="UP000272528">
    <property type="component" value="Chromosome"/>
</dbReference>
<gene>
    <name evidence="1" type="ORF">EJC50_12965</name>
</gene>
<keyword evidence="2" id="KW-1185">Reference proteome</keyword>
<name>A0A3Q8XAC6_9BACL</name>
<sequence>MEKHEKHHTHHEMKQKCHEHMHRYVLVHTHDGWCCDGIVEHIDDEYVCLAVPCGGNVEQHGRAFFPQPPFFPIYPYPFFPRRRFVRQVFPLTTLLGLSLLPYY</sequence>
<dbReference type="KEGG" id="palb:EJC50_12965"/>
<proteinExistence type="predicted"/>
<protein>
    <submittedName>
        <fullName evidence="1">Uncharacterized protein</fullName>
    </submittedName>
</protein>